<evidence type="ECO:0000313" key="2">
    <source>
        <dbReference type="EMBL" id="MDQ0290090.1"/>
    </source>
</evidence>
<name>A0AAE3VGN4_9BACT</name>
<dbReference type="Pfam" id="PF04326">
    <property type="entry name" value="SLFN_AlbA_2"/>
    <property type="match status" value="1"/>
</dbReference>
<dbReference type="Gene3D" id="3.30.950.30">
    <property type="entry name" value="Schlafen, AAA domain"/>
    <property type="match status" value="1"/>
</dbReference>
<keyword evidence="3" id="KW-1185">Reference proteome</keyword>
<organism evidence="2 3">
    <name type="scientific">Oligosphaera ethanolica</name>
    <dbReference type="NCBI Taxonomy" id="760260"/>
    <lineage>
        <taxon>Bacteria</taxon>
        <taxon>Pseudomonadati</taxon>
        <taxon>Lentisphaerota</taxon>
        <taxon>Oligosphaeria</taxon>
        <taxon>Oligosphaerales</taxon>
        <taxon>Oligosphaeraceae</taxon>
        <taxon>Oligosphaera</taxon>
    </lineage>
</organism>
<evidence type="ECO:0000313" key="3">
    <source>
        <dbReference type="Proteomes" id="UP001238163"/>
    </source>
</evidence>
<dbReference type="InterPro" id="IPR007421">
    <property type="entry name" value="Schlafen_AlbA_2_dom"/>
</dbReference>
<dbReference type="RefSeq" id="WP_307261511.1">
    <property type="nucleotide sequence ID" value="NZ_JAUSVL010000001.1"/>
</dbReference>
<protein>
    <recommendedName>
        <fullName evidence="1">Schlafen AlbA-2 domain-containing protein</fullName>
    </recommendedName>
</protein>
<evidence type="ECO:0000259" key="1">
    <source>
        <dbReference type="Pfam" id="PF04326"/>
    </source>
</evidence>
<sequence>MGTFAINQFYDFDSAGLEEEDNGNVFIYLKYNGENTLPGFPHFSFRVKAYPCQIAMPPERFPKKIRCLVKDLIPNRLDQDEQFPKLVQDRAWLLPLIYVPGFTYEFAVIGKDSTGKYTLKDIANGIEHYNHESATELRLGDKLSLVVQDIRKSYLTLVENRHAAIVGANFKVGQKYDFTIRKVKPDENNRQYLQLVDKTRGFWHRFYLENDDAAPNTDSIRLEIGEITPEGWLCLQYPGTRLSDIQKIRQAESTDFGREDERREFKSTIVFPPRDKNPPAASRHQSIFDKQLRGTIMRTIASFMNSQGGSLFIGVTDSGDVCGIEGDLPKLNEDWNDQYNGQYKTSTDGYELKLRNAISTVLGDFANSLVTVRFYKVDDPADSSNQRVFCEVVVKAASTPIFHGGTRLFVRAGNSTRLLINGDITSFILQKMRNQQQLHPQPAKAPAPATATLPDAPRLTELTGSVALVQPPKSDTRNWGTLSFLPDGDRQFGKIVSDPVPVAALQLTQEHRKSKYQLLQCYASGNVNAVSNIGKKLPGKKNQPFKGGWNSDDTLLQVFVCSPEDYLVIRSKGQDGISYAKAIQVKEITTHDSLTAQGNKILDPSQATVTSYQVVSERLSSFIYDIISKKRDGAPGQNTALIRVQDCIAFLDKQQEPTENATVA</sequence>
<proteinExistence type="predicted"/>
<gene>
    <name evidence="2" type="ORF">J3R75_002197</name>
</gene>
<dbReference type="EMBL" id="JAUSVL010000001">
    <property type="protein sequence ID" value="MDQ0290090.1"/>
    <property type="molecule type" value="Genomic_DNA"/>
</dbReference>
<reference evidence="2" key="1">
    <citation type="submission" date="2023-07" db="EMBL/GenBank/DDBJ databases">
        <title>Genomic Encyclopedia of Type Strains, Phase IV (KMG-IV): sequencing the most valuable type-strain genomes for metagenomic binning, comparative biology and taxonomic classification.</title>
        <authorList>
            <person name="Goeker M."/>
        </authorList>
    </citation>
    <scope>NUCLEOTIDE SEQUENCE</scope>
    <source>
        <strain evidence="2">DSM 24202</strain>
    </source>
</reference>
<dbReference type="InterPro" id="IPR038461">
    <property type="entry name" value="Schlafen_AlbA_2_dom_sf"/>
</dbReference>
<feature type="domain" description="Schlafen AlbA-2" evidence="1">
    <location>
        <begin position="259"/>
        <end position="417"/>
    </location>
</feature>
<accession>A0AAE3VGN4</accession>
<dbReference type="Proteomes" id="UP001238163">
    <property type="component" value="Unassembled WGS sequence"/>
</dbReference>
<comment type="caution">
    <text evidence="2">The sequence shown here is derived from an EMBL/GenBank/DDBJ whole genome shotgun (WGS) entry which is preliminary data.</text>
</comment>
<dbReference type="AlphaFoldDB" id="A0AAE3VGN4"/>